<evidence type="ECO:0000313" key="5">
    <source>
        <dbReference type="Proteomes" id="UP001497480"/>
    </source>
</evidence>
<keyword evidence="5" id="KW-1185">Reference proteome</keyword>
<comment type="caution">
    <text evidence="4">The sequence shown here is derived from an EMBL/GenBank/DDBJ whole genome shotgun (WGS) entry which is preliminary data.</text>
</comment>
<dbReference type="Pfam" id="PF03000">
    <property type="entry name" value="NPH3"/>
    <property type="match status" value="1"/>
</dbReference>
<dbReference type="InterPro" id="IPR027356">
    <property type="entry name" value="NPH3_dom"/>
</dbReference>
<feature type="domain" description="NPH3" evidence="3">
    <location>
        <begin position="1"/>
        <end position="131"/>
    </location>
</feature>
<comment type="similarity">
    <text evidence="2">Belongs to the NPH3 family.</text>
</comment>
<dbReference type="Proteomes" id="UP001497480">
    <property type="component" value="Unassembled WGS sequence"/>
</dbReference>
<gene>
    <name evidence="4" type="ORF">LLUT_LOCUS7636</name>
</gene>
<evidence type="ECO:0000313" key="4">
    <source>
        <dbReference type="EMBL" id="CAL0306576.1"/>
    </source>
</evidence>
<accession>A0AAV1WB61</accession>
<name>A0AAV1WB61_LUPLU</name>
<protein>
    <recommendedName>
        <fullName evidence="3">NPH3 domain-containing protein</fullName>
    </recommendedName>
</protein>
<dbReference type="PANTHER" id="PTHR32370">
    <property type="entry name" value="OS12G0117600 PROTEIN"/>
    <property type="match status" value="1"/>
</dbReference>
<organism evidence="4 5">
    <name type="scientific">Lupinus luteus</name>
    <name type="common">European yellow lupine</name>
    <dbReference type="NCBI Taxonomy" id="3873"/>
    <lineage>
        <taxon>Eukaryota</taxon>
        <taxon>Viridiplantae</taxon>
        <taxon>Streptophyta</taxon>
        <taxon>Embryophyta</taxon>
        <taxon>Tracheophyta</taxon>
        <taxon>Spermatophyta</taxon>
        <taxon>Magnoliopsida</taxon>
        <taxon>eudicotyledons</taxon>
        <taxon>Gunneridae</taxon>
        <taxon>Pentapetalae</taxon>
        <taxon>rosids</taxon>
        <taxon>fabids</taxon>
        <taxon>Fabales</taxon>
        <taxon>Fabaceae</taxon>
        <taxon>Papilionoideae</taxon>
        <taxon>50 kb inversion clade</taxon>
        <taxon>genistoids sensu lato</taxon>
        <taxon>core genistoids</taxon>
        <taxon>Genisteae</taxon>
        <taxon>Lupinus</taxon>
    </lineage>
</organism>
<evidence type="ECO:0000256" key="1">
    <source>
        <dbReference type="ARBA" id="ARBA00022786"/>
    </source>
</evidence>
<reference evidence="4 5" key="1">
    <citation type="submission" date="2024-03" db="EMBL/GenBank/DDBJ databases">
        <authorList>
            <person name="Martinez-Hernandez J."/>
        </authorList>
    </citation>
    <scope>NUCLEOTIDE SEQUENCE [LARGE SCALE GENOMIC DNA]</scope>
</reference>
<sequence>MATRNGCGIRRVRGYGNGKSNLEFNIFSGKKKESIGHSKEKRTIIESLVSISHPQQEALSCKLFLKILKMTMMYSVSPALTSDLGKRVGMLLEDAEVNDLLIPIYQNGDQGKMAKCISNKNLGSSILGGSL</sequence>
<keyword evidence="1" id="KW-0833">Ubl conjugation pathway</keyword>
<dbReference type="InterPro" id="IPR043454">
    <property type="entry name" value="NPH3/RPT2-like"/>
</dbReference>
<dbReference type="PROSITE" id="PS51649">
    <property type="entry name" value="NPH3"/>
    <property type="match status" value="1"/>
</dbReference>
<evidence type="ECO:0000256" key="2">
    <source>
        <dbReference type="PROSITE-ProRule" id="PRU00982"/>
    </source>
</evidence>
<proteinExistence type="inferred from homology"/>
<dbReference type="EMBL" id="CAXHTB010000005">
    <property type="protein sequence ID" value="CAL0306576.1"/>
    <property type="molecule type" value="Genomic_DNA"/>
</dbReference>
<dbReference type="AlphaFoldDB" id="A0AAV1WB61"/>
<evidence type="ECO:0000259" key="3">
    <source>
        <dbReference type="PROSITE" id="PS51649"/>
    </source>
</evidence>